<keyword evidence="4 6" id="KW-0472">Membrane</keyword>
<keyword evidence="8" id="KW-1185">Reference proteome</keyword>
<keyword evidence="3 6" id="KW-1133">Transmembrane helix</keyword>
<feature type="transmembrane region" description="Helical" evidence="6">
    <location>
        <begin position="256"/>
        <end position="278"/>
    </location>
</feature>
<gene>
    <name evidence="7" type="ORF">H7313_14085</name>
</gene>
<dbReference type="Gene3D" id="1.10.3080.10">
    <property type="entry name" value="Clc chloride channel"/>
    <property type="match status" value="1"/>
</dbReference>
<feature type="transmembrane region" description="Helical" evidence="6">
    <location>
        <begin position="298"/>
        <end position="317"/>
    </location>
</feature>
<dbReference type="SUPFAM" id="SSF81340">
    <property type="entry name" value="Clc chloride channel"/>
    <property type="match status" value="1"/>
</dbReference>
<feature type="transmembrane region" description="Helical" evidence="6">
    <location>
        <begin position="329"/>
        <end position="358"/>
    </location>
</feature>
<evidence type="ECO:0000313" key="7">
    <source>
        <dbReference type="EMBL" id="MBC2890460.1"/>
    </source>
</evidence>
<evidence type="ECO:0000256" key="1">
    <source>
        <dbReference type="ARBA" id="ARBA00004141"/>
    </source>
</evidence>
<feature type="compositionally biased region" description="Basic and acidic residues" evidence="5">
    <location>
        <begin position="416"/>
        <end position="447"/>
    </location>
</feature>
<evidence type="ECO:0000256" key="3">
    <source>
        <dbReference type="ARBA" id="ARBA00022989"/>
    </source>
</evidence>
<keyword evidence="2 6" id="KW-0812">Transmembrane</keyword>
<feature type="region of interest" description="Disordered" evidence="5">
    <location>
        <begin position="408"/>
        <end position="447"/>
    </location>
</feature>
<protein>
    <submittedName>
        <fullName evidence="7">Chloride channel protein</fullName>
    </submittedName>
</protein>
<feature type="transmembrane region" description="Helical" evidence="6">
    <location>
        <begin position="89"/>
        <end position="113"/>
    </location>
</feature>
<dbReference type="GO" id="GO:0016020">
    <property type="term" value="C:membrane"/>
    <property type="evidence" value="ECO:0007669"/>
    <property type="project" value="UniProtKB-SubCell"/>
</dbReference>
<dbReference type="InterPro" id="IPR001807">
    <property type="entry name" value="ClC"/>
</dbReference>
<sequence>MRRAAVRLTGQLARHAAFALAAGAAGALAAALATLALAAASALSTRFPWLVFALPALGAASIGIFRLLRLPLGAQPGSVVEDVRDDDPVPLALAPAALACTFLTVLGGGSAGATATALAMSSSAASGLGRLVRVEPIAGRGAGEARRGWTAACGMAAAFSALFAAPLAGVAFALELVRFDGAVARRLPAVLAASFAAWLVALPLSGGYALPEAAIPSASWSAGALCVLAGVASAVAGTAFGWSLRALRRAFRRTRAHPAFVAAAGGALLCALVLAFGWQRFEGSGLALLDDAFSGKAGTFDFAVKALLTAVTLGVGFKGGEVMPALSVGALLGASCAGPVGAAPSFAAAMGAVAFFAAAARCPLAAVLLSAEAFGWAAALWAALAVLPAYLLSADVGMFGRGITALKDRKRRKGRRAEDGAAAKDEPPARHGAHSEHGENDEPPRRR</sequence>
<dbReference type="GO" id="GO:0015108">
    <property type="term" value="F:chloride transmembrane transporter activity"/>
    <property type="evidence" value="ECO:0007669"/>
    <property type="project" value="InterPro"/>
</dbReference>
<evidence type="ECO:0000313" key="8">
    <source>
        <dbReference type="Proteomes" id="UP000587396"/>
    </source>
</evidence>
<feature type="transmembrane region" description="Helical" evidence="6">
    <location>
        <begin position="149"/>
        <end position="177"/>
    </location>
</feature>
<dbReference type="EMBL" id="JACMSE010000013">
    <property type="protein sequence ID" value="MBC2890460.1"/>
    <property type="molecule type" value="Genomic_DNA"/>
</dbReference>
<dbReference type="PRINTS" id="PR00762">
    <property type="entry name" value="CLCHANNEL"/>
</dbReference>
<feature type="transmembrane region" description="Helical" evidence="6">
    <location>
        <begin position="189"/>
        <end position="210"/>
    </location>
</feature>
<dbReference type="RefSeq" id="WP_185906157.1">
    <property type="nucleotide sequence ID" value="NZ_JACMSE010000013.1"/>
</dbReference>
<organism evidence="7 8">
    <name type="scientific">Gordonibacter massiliensis</name>
    <name type="common">ex Traore et al. 2017</name>
    <dbReference type="NCBI Taxonomy" id="1841863"/>
    <lineage>
        <taxon>Bacteria</taxon>
        <taxon>Bacillati</taxon>
        <taxon>Actinomycetota</taxon>
        <taxon>Coriobacteriia</taxon>
        <taxon>Eggerthellales</taxon>
        <taxon>Eggerthellaceae</taxon>
        <taxon>Gordonibacter</taxon>
    </lineage>
</organism>
<dbReference type="Pfam" id="PF00654">
    <property type="entry name" value="Voltage_CLC"/>
    <property type="match status" value="1"/>
</dbReference>
<comment type="subcellular location">
    <subcellularLocation>
        <location evidence="1">Membrane</location>
        <topology evidence="1">Multi-pass membrane protein</topology>
    </subcellularLocation>
</comment>
<accession>A0A842JML8</accession>
<reference evidence="7 8" key="1">
    <citation type="submission" date="2020-08" db="EMBL/GenBank/DDBJ databases">
        <authorList>
            <person name="Liu C."/>
            <person name="Sun Q."/>
        </authorList>
    </citation>
    <scope>NUCLEOTIDE SEQUENCE [LARGE SCALE GENOMIC DNA]</scope>
    <source>
        <strain evidence="7 8">N22</strain>
    </source>
</reference>
<dbReference type="Proteomes" id="UP000587396">
    <property type="component" value="Unassembled WGS sequence"/>
</dbReference>
<evidence type="ECO:0000256" key="2">
    <source>
        <dbReference type="ARBA" id="ARBA00022692"/>
    </source>
</evidence>
<evidence type="ECO:0000256" key="6">
    <source>
        <dbReference type="SAM" id="Phobius"/>
    </source>
</evidence>
<evidence type="ECO:0000256" key="5">
    <source>
        <dbReference type="SAM" id="MobiDB-lite"/>
    </source>
</evidence>
<dbReference type="PANTHER" id="PTHR43427">
    <property type="entry name" value="CHLORIDE CHANNEL PROTEIN CLC-E"/>
    <property type="match status" value="1"/>
</dbReference>
<feature type="transmembrane region" description="Helical" evidence="6">
    <location>
        <begin position="222"/>
        <end position="244"/>
    </location>
</feature>
<feature type="transmembrane region" description="Helical" evidence="6">
    <location>
        <begin position="378"/>
        <end position="406"/>
    </location>
</feature>
<evidence type="ECO:0000256" key="4">
    <source>
        <dbReference type="ARBA" id="ARBA00023136"/>
    </source>
</evidence>
<name>A0A842JML8_9ACTN</name>
<dbReference type="InterPro" id="IPR050368">
    <property type="entry name" value="ClC-type_chloride_channel"/>
</dbReference>
<dbReference type="InterPro" id="IPR014743">
    <property type="entry name" value="Cl-channel_core"/>
</dbReference>
<proteinExistence type="predicted"/>
<feature type="transmembrane region" description="Helical" evidence="6">
    <location>
        <begin position="48"/>
        <end position="68"/>
    </location>
</feature>
<comment type="caution">
    <text evidence="7">The sequence shown here is derived from an EMBL/GenBank/DDBJ whole genome shotgun (WGS) entry which is preliminary data.</text>
</comment>
<dbReference type="AlphaFoldDB" id="A0A842JML8"/>